<dbReference type="InterPro" id="IPR000014">
    <property type="entry name" value="PAS"/>
</dbReference>
<dbReference type="CDD" id="cd00130">
    <property type="entry name" value="PAS"/>
    <property type="match status" value="1"/>
</dbReference>
<accession>A0AAW4X2E8</accession>
<dbReference type="PROSITE" id="PS50112">
    <property type="entry name" value="PAS"/>
    <property type="match status" value="1"/>
</dbReference>
<dbReference type="Gene3D" id="3.30.450.20">
    <property type="entry name" value="PAS domain"/>
    <property type="match status" value="1"/>
</dbReference>
<dbReference type="Pfam" id="PF08447">
    <property type="entry name" value="PAS_3"/>
    <property type="match status" value="1"/>
</dbReference>
<dbReference type="PANTHER" id="PTHR43304">
    <property type="entry name" value="PHYTOCHROME-LIKE PROTEIN CPH1"/>
    <property type="match status" value="1"/>
</dbReference>
<evidence type="ECO:0000313" key="9">
    <source>
        <dbReference type="Proteomes" id="UP001199296"/>
    </source>
</evidence>
<protein>
    <recommendedName>
        <fullName evidence="2">histidine kinase</fullName>
        <ecNumber evidence="2">2.7.13.3</ecNumber>
    </recommendedName>
</protein>
<comment type="caution">
    <text evidence="8">The sequence shown here is derived from an EMBL/GenBank/DDBJ whole genome shotgun (WGS) entry which is preliminary data.</text>
</comment>
<dbReference type="PROSITE" id="PS50113">
    <property type="entry name" value="PAC"/>
    <property type="match status" value="1"/>
</dbReference>
<keyword evidence="3" id="KW-0597">Phosphoprotein</keyword>
<keyword evidence="9" id="KW-1185">Reference proteome</keyword>
<dbReference type="InterPro" id="IPR029016">
    <property type="entry name" value="GAF-like_dom_sf"/>
</dbReference>
<dbReference type="InterPro" id="IPR013655">
    <property type="entry name" value="PAS_fold_3"/>
</dbReference>
<proteinExistence type="predicted"/>
<dbReference type="InterPro" id="IPR035965">
    <property type="entry name" value="PAS-like_dom_sf"/>
</dbReference>
<dbReference type="SMART" id="SM00086">
    <property type="entry name" value="PAC"/>
    <property type="match status" value="1"/>
</dbReference>
<evidence type="ECO:0000256" key="3">
    <source>
        <dbReference type="ARBA" id="ARBA00022553"/>
    </source>
</evidence>
<dbReference type="SUPFAM" id="SSF55781">
    <property type="entry name" value="GAF domain-like"/>
    <property type="match status" value="2"/>
</dbReference>
<dbReference type="GO" id="GO:0004673">
    <property type="term" value="F:protein histidine kinase activity"/>
    <property type="evidence" value="ECO:0007669"/>
    <property type="project" value="UniProtKB-EC"/>
</dbReference>
<name>A0AAW4X2E8_9FIRM</name>
<comment type="catalytic activity">
    <reaction evidence="1">
        <text>ATP + protein L-histidine = ADP + protein N-phospho-L-histidine.</text>
        <dbReference type="EC" id="2.7.13.3"/>
    </reaction>
</comment>
<dbReference type="AlphaFoldDB" id="A0AAW4X2E8"/>
<evidence type="ECO:0000256" key="1">
    <source>
        <dbReference type="ARBA" id="ARBA00000085"/>
    </source>
</evidence>
<evidence type="ECO:0000313" key="8">
    <source>
        <dbReference type="EMBL" id="MCC3145947.1"/>
    </source>
</evidence>
<dbReference type="RefSeq" id="WP_229346647.1">
    <property type="nucleotide sequence ID" value="NZ_JAJFAT010000023.1"/>
</dbReference>
<dbReference type="Pfam" id="PF13185">
    <property type="entry name" value="GAF_2"/>
    <property type="match status" value="1"/>
</dbReference>
<sequence length="442" mass="50896">MDTEVFLRKEKEYKKVAITDPDKPEISDEILKKWQNIINITAEMIGIEAALIMRINPDSMEVFLKSESEDNPYKVGGSDSLGHGLYCETVIAKNKELYIKNALEDGAWKDNPDIDLNMISYYGLPLNWPDDKSFGTICILDSESIDLSQNTKNLLKEFKNVIEEDLKQLTEKEILKEKNDKIAEQKERLNWIIEGANLGTWETNLQTGKSSCNQRWAEMLGYKLEEIRPMTIESWKEFVHPDDFKKHAIAFKKHLEGEVDHYRAETRLKHKQSHWVWVLSRGKIISWTDDGKAQKMLGIDIDISKEQKYEEIIKELHKVAIEFQTLDKEEEICQKTIEEARELLDFDLSHIILAKENQFVPAAASEGMEAEVLPLNYGIAGKAFKNNKSYLTLDTDKDPNATPAKEIYKSGITVPMENHGVFQAISTETNAFDQRDLWIGYN</sequence>
<feature type="domain" description="PAS" evidence="6">
    <location>
        <begin position="185"/>
        <end position="258"/>
    </location>
</feature>
<evidence type="ECO:0000256" key="2">
    <source>
        <dbReference type="ARBA" id="ARBA00012438"/>
    </source>
</evidence>
<keyword evidence="5" id="KW-0418">Kinase</keyword>
<dbReference type="InterPro" id="IPR000700">
    <property type="entry name" value="PAS-assoc_C"/>
</dbReference>
<dbReference type="Pfam" id="PF01590">
    <property type="entry name" value="GAF"/>
    <property type="match status" value="1"/>
</dbReference>
<evidence type="ECO:0000256" key="4">
    <source>
        <dbReference type="ARBA" id="ARBA00022679"/>
    </source>
</evidence>
<dbReference type="EC" id="2.7.13.3" evidence="2"/>
<dbReference type="InterPro" id="IPR001610">
    <property type="entry name" value="PAC"/>
</dbReference>
<dbReference type="Proteomes" id="UP001199296">
    <property type="component" value="Unassembled WGS sequence"/>
</dbReference>
<dbReference type="SMART" id="SM00091">
    <property type="entry name" value="PAS"/>
    <property type="match status" value="1"/>
</dbReference>
<dbReference type="EMBL" id="JAJFAT010000023">
    <property type="protein sequence ID" value="MCC3145947.1"/>
    <property type="molecule type" value="Genomic_DNA"/>
</dbReference>
<evidence type="ECO:0000259" key="7">
    <source>
        <dbReference type="PROSITE" id="PS50113"/>
    </source>
</evidence>
<organism evidence="8 9">
    <name type="scientific">Halanaerobium polyolivorans</name>
    <dbReference type="NCBI Taxonomy" id="2886943"/>
    <lineage>
        <taxon>Bacteria</taxon>
        <taxon>Bacillati</taxon>
        <taxon>Bacillota</taxon>
        <taxon>Clostridia</taxon>
        <taxon>Halanaerobiales</taxon>
        <taxon>Halanaerobiaceae</taxon>
        <taxon>Halanaerobium</taxon>
    </lineage>
</organism>
<evidence type="ECO:0000259" key="6">
    <source>
        <dbReference type="PROSITE" id="PS50112"/>
    </source>
</evidence>
<dbReference type="Gene3D" id="3.30.450.40">
    <property type="match status" value="2"/>
</dbReference>
<gene>
    <name evidence="8" type="ORF">LJ207_11535</name>
</gene>
<keyword evidence="4" id="KW-0808">Transferase</keyword>
<evidence type="ECO:0000256" key="5">
    <source>
        <dbReference type="ARBA" id="ARBA00022777"/>
    </source>
</evidence>
<feature type="domain" description="PAC" evidence="7">
    <location>
        <begin position="262"/>
        <end position="315"/>
    </location>
</feature>
<dbReference type="NCBIfam" id="TIGR00229">
    <property type="entry name" value="sensory_box"/>
    <property type="match status" value="1"/>
</dbReference>
<reference evidence="8 9" key="1">
    <citation type="submission" date="2021-10" db="EMBL/GenBank/DDBJ databases">
        <authorList>
            <person name="Grouzdev D.S."/>
            <person name="Pantiukh K.S."/>
            <person name="Krutkina M.S."/>
        </authorList>
    </citation>
    <scope>NUCLEOTIDE SEQUENCE [LARGE SCALE GENOMIC DNA]</scope>
    <source>
        <strain evidence="8 9">Z-7514</strain>
    </source>
</reference>
<dbReference type="PANTHER" id="PTHR43304:SF1">
    <property type="entry name" value="PAC DOMAIN-CONTAINING PROTEIN"/>
    <property type="match status" value="1"/>
</dbReference>
<dbReference type="InterPro" id="IPR052162">
    <property type="entry name" value="Sensor_kinase/Photoreceptor"/>
</dbReference>
<dbReference type="InterPro" id="IPR003018">
    <property type="entry name" value="GAF"/>
</dbReference>
<dbReference type="SUPFAM" id="SSF55785">
    <property type="entry name" value="PYP-like sensor domain (PAS domain)"/>
    <property type="match status" value="1"/>
</dbReference>